<protein>
    <submittedName>
        <fullName evidence="2">Uncharacterized protein</fullName>
    </submittedName>
</protein>
<gene>
    <name evidence="2" type="ORF">EYF80_001137</name>
</gene>
<feature type="compositionally biased region" description="Basic and acidic residues" evidence="1">
    <location>
        <begin position="70"/>
        <end position="80"/>
    </location>
</feature>
<dbReference type="Proteomes" id="UP000314294">
    <property type="component" value="Unassembled WGS sequence"/>
</dbReference>
<comment type="caution">
    <text evidence="2">The sequence shown here is derived from an EMBL/GenBank/DDBJ whole genome shotgun (WGS) entry which is preliminary data.</text>
</comment>
<name>A0A4Z2JEW0_9TELE</name>
<feature type="region of interest" description="Disordered" evidence="1">
    <location>
        <begin position="1"/>
        <end position="80"/>
    </location>
</feature>
<dbReference type="EMBL" id="SRLO01000004">
    <property type="protein sequence ID" value="TNN88805.1"/>
    <property type="molecule type" value="Genomic_DNA"/>
</dbReference>
<keyword evidence="3" id="KW-1185">Reference proteome</keyword>
<feature type="compositionally biased region" description="Basic residues" evidence="1">
    <location>
        <begin position="12"/>
        <end position="22"/>
    </location>
</feature>
<feature type="compositionally biased region" description="Basic and acidic residues" evidence="1">
    <location>
        <begin position="24"/>
        <end position="41"/>
    </location>
</feature>
<feature type="compositionally biased region" description="Basic and acidic residues" evidence="1">
    <location>
        <begin position="1"/>
        <end position="11"/>
    </location>
</feature>
<reference evidence="2 3" key="1">
    <citation type="submission" date="2019-03" db="EMBL/GenBank/DDBJ databases">
        <title>First draft genome of Liparis tanakae, snailfish: a comprehensive survey of snailfish specific genes.</title>
        <authorList>
            <person name="Kim W."/>
            <person name="Song I."/>
            <person name="Jeong J.-H."/>
            <person name="Kim D."/>
            <person name="Kim S."/>
            <person name="Ryu S."/>
            <person name="Song J.Y."/>
            <person name="Lee S.K."/>
        </authorList>
    </citation>
    <scope>NUCLEOTIDE SEQUENCE [LARGE SCALE GENOMIC DNA]</scope>
    <source>
        <tissue evidence="2">Muscle</tissue>
    </source>
</reference>
<evidence type="ECO:0000313" key="3">
    <source>
        <dbReference type="Proteomes" id="UP000314294"/>
    </source>
</evidence>
<sequence length="268" mass="30858">MQNHDRDEDRWRKRRQRSRGGCRRVAEREGGVRTAKRDNTESRATPCEGGNGQEDERSQRGGKKKGNGGDSDRRQTTAHYYCKEEMEVKRDNREATALVLKKRNGHKTYQQLREAVFKRRKRLKTKQLLVETSDRNQEAQRSGEKSNATGCGTGQKLRYCTKLEFKGCCGPGYRTQEVLRLVLLLLRKERGRRLSRRLRHRTRVSVPEGLYSGVVGVRVVVFNIWIRHHAAAAAAAALLVPAPVLPQLRVPCLDPDGQTEREMRRLWM</sequence>
<organism evidence="2 3">
    <name type="scientific">Liparis tanakae</name>
    <name type="common">Tanaka's snailfish</name>
    <dbReference type="NCBI Taxonomy" id="230148"/>
    <lineage>
        <taxon>Eukaryota</taxon>
        <taxon>Metazoa</taxon>
        <taxon>Chordata</taxon>
        <taxon>Craniata</taxon>
        <taxon>Vertebrata</taxon>
        <taxon>Euteleostomi</taxon>
        <taxon>Actinopterygii</taxon>
        <taxon>Neopterygii</taxon>
        <taxon>Teleostei</taxon>
        <taxon>Neoteleostei</taxon>
        <taxon>Acanthomorphata</taxon>
        <taxon>Eupercaria</taxon>
        <taxon>Perciformes</taxon>
        <taxon>Cottioidei</taxon>
        <taxon>Cottales</taxon>
        <taxon>Liparidae</taxon>
        <taxon>Liparis</taxon>
    </lineage>
</organism>
<accession>A0A4Z2JEW0</accession>
<proteinExistence type="predicted"/>
<evidence type="ECO:0000256" key="1">
    <source>
        <dbReference type="SAM" id="MobiDB-lite"/>
    </source>
</evidence>
<evidence type="ECO:0000313" key="2">
    <source>
        <dbReference type="EMBL" id="TNN88805.1"/>
    </source>
</evidence>
<dbReference type="AlphaFoldDB" id="A0A4Z2JEW0"/>